<gene>
    <name evidence="3" type="ORF">SAMN05216214_10960</name>
</gene>
<evidence type="ECO:0000313" key="3">
    <source>
        <dbReference type="EMBL" id="SEL19928.1"/>
    </source>
</evidence>
<proteinExistence type="predicted"/>
<dbReference type="Proteomes" id="UP000185766">
    <property type="component" value="Unassembled WGS sequence"/>
</dbReference>
<dbReference type="Gene3D" id="3.40.190.10">
    <property type="entry name" value="Periplasmic binding protein-like II"/>
    <property type="match status" value="2"/>
</dbReference>
<organism evidence="3 4">
    <name type="scientific">Atopomonas hussainii</name>
    <dbReference type="NCBI Taxonomy" id="1429083"/>
    <lineage>
        <taxon>Bacteria</taxon>
        <taxon>Pseudomonadati</taxon>
        <taxon>Pseudomonadota</taxon>
        <taxon>Gammaproteobacteria</taxon>
        <taxon>Pseudomonadales</taxon>
        <taxon>Pseudomonadaceae</taxon>
        <taxon>Atopomonas</taxon>
    </lineage>
</organism>
<name>A0A1H7NAD7_9GAMM</name>
<dbReference type="AlphaFoldDB" id="A0A1H7NAD7"/>
<dbReference type="Pfam" id="PF00497">
    <property type="entry name" value="SBP_bac_3"/>
    <property type="match status" value="1"/>
</dbReference>
<accession>A0A1H7NAD7</accession>
<feature type="domain" description="Solute-binding protein family 3/N-terminal" evidence="2">
    <location>
        <begin position="34"/>
        <end position="228"/>
    </location>
</feature>
<dbReference type="SUPFAM" id="SSF53850">
    <property type="entry name" value="Periplasmic binding protein-like II"/>
    <property type="match status" value="1"/>
</dbReference>
<evidence type="ECO:0000259" key="2">
    <source>
        <dbReference type="Pfam" id="PF00497"/>
    </source>
</evidence>
<dbReference type="InterPro" id="IPR001638">
    <property type="entry name" value="Solute-binding_3/MltF_N"/>
</dbReference>
<feature type="signal peptide" evidence="1">
    <location>
        <begin position="1"/>
        <end position="31"/>
    </location>
</feature>
<sequence length="267" mass="30003">MIETPLRPSLLNRLTYAVCFVAYLVSAAAHAQTVRMGFADDIPPLSMREDGALKGLIPELAQWLVEHSGDFTFYGEGLPWPRAQQKVEQGELDAFLTYPSAERQRYALFSASPVYLLDSSYLIYSRHNPQRARLEQAQSLADLAGMTLVAQRGTGYIDDNIPNSIQRLLSTHLDGVYHLLFRRGHGDFTLAPPEQALYSAQQLGYREALLYRSVDFIPNARIPLHLGISRQQPQAAQWLAALERTLNSAAFRQAREAITARYRQTAP</sequence>
<keyword evidence="4" id="KW-1185">Reference proteome</keyword>
<feature type="chain" id="PRO_5010307568" evidence="1">
    <location>
        <begin position="32"/>
        <end position="267"/>
    </location>
</feature>
<evidence type="ECO:0000313" key="4">
    <source>
        <dbReference type="Proteomes" id="UP000185766"/>
    </source>
</evidence>
<evidence type="ECO:0000256" key="1">
    <source>
        <dbReference type="SAM" id="SignalP"/>
    </source>
</evidence>
<dbReference type="STRING" id="1429083.GCA_001885685_03008"/>
<protein>
    <submittedName>
        <fullName evidence="3">Polar amino acid transport system substrate-binding protein</fullName>
    </submittedName>
</protein>
<keyword evidence="1" id="KW-0732">Signal</keyword>
<reference evidence="3 4" key="1">
    <citation type="submission" date="2016-10" db="EMBL/GenBank/DDBJ databases">
        <authorList>
            <person name="de Groot N.N."/>
        </authorList>
    </citation>
    <scope>NUCLEOTIDE SEQUENCE [LARGE SCALE GENOMIC DNA]</scope>
    <source>
        <strain evidence="3 4">JCM 19513</strain>
    </source>
</reference>
<dbReference type="EMBL" id="FOAS01000009">
    <property type="protein sequence ID" value="SEL19928.1"/>
    <property type="molecule type" value="Genomic_DNA"/>
</dbReference>